<dbReference type="SUPFAM" id="SSF53474">
    <property type="entry name" value="alpha/beta-Hydrolases"/>
    <property type="match status" value="1"/>
</dbReference>
<dbReference type="PANTHER" id="PTHR31497">
    <property type="entry name" value="AUTOCRINE PROLIFERATION REPRESSOR PROTEIN A"/>
    <property type="match status" value="1"/>
</dbReference>
<organism evidence="1 2">
    <name type="scientific">Salmonella enterica subsp. indica</name>
    <dbReference type="NCBI Taxonomy" id="59207"/>
    <lineage>
        <taxon>Bacteria</taxon>
        <taxon>Pseudomonadati</taxon>
        <taxon>Pseudomonadota</taxon>
        <taxon>Gammaproteobacteria</taxon>
        <taxon>Enterobacterales</taxon>
        <taxon>Enterobacteriaceae</taxon>
        <taxon>Salmonella</taxon>
    </lineage>
</organism>
<gene>
    <name evidence="1" type="ORF">NCTC12420_05115</name>
</gene>
<dbReference type="PANTHER" id="PTHR31497:SF0">
    <property type="entry name" value="AUTOCRINE PROLIFERATION REPRESSOR PROTEIN A"/>
    <property type="match status" value="1"/>
</dbReference>
<proteinExistence type="predicted"/>
<protein>
    <submittedName>
        <fullName evidence="1">PhoPQ-regulated protein</fullName>
    </submittedName>
</protein>
<sequence>MTLEDPLTYLNTDIGDRLKIDKYIINASGDDFYVPDNSHFYYDQLLGSKSLRVVPNSSHNGVLSVAEQSLITFVNRFQEKQKLPEITEKVQNSGGGEKRAGGKLLREASHRFTVDSHEPGCKGFSLCLRC</sequence>
<dbReference type="InterPro" id="IPR009199">
    <property type="entry name" value="PhoPQ-act_pathogen-rel_PqaA"/>
</dbReference>
<dbReference type="InterPro" id="IPR029058">
    <property type="entry name" value="AB_hydrolase_fold"/>
</dbReference>
<dbReference type="Pfam" id="PF10142">
    <property type="entry name" value="PhoPQ_related"/>
    <property type="match status" value="1"/>
</dbReference>
<evidence type="ECO:0000313" key="2">
    <source>
        <dbReference type="Proteomes" id="UP000254220"/>
    </source>
</evidence>
<dbReference type="AlphaFoldDB" id="A0A379YMC9"/>
<name>A0A379YMC9_SALER</name>
<accession>A0A379YMC9</accession>
<reference evidence="1 2" key="1">
    <citation type="submission" date="2018-06" db="EMBL/GenBank/DDBJ databases">
        <authorList>
            <consortium name="Pathogen Informatics"/>
            <person name="Doyle S."/>
        </authorList>
    </citation>
    <scope>NUCLEOTIDE SEQUENCE [LARGE SCALE GENOMIC DNA]</scope>
    <source>
        <strain evidence="1 2">NCTC12420</strain>
    </source>
</reference>
<dbReference type="EMBL" id="UGYB01000004">
    <property type="protein sequence ID" value="SUI47279.1"/>
    <property type="molecule type" value="Genomic_DNA"/>
</dbReference>
<dbReference type="Proteomes" id="UP000254220">
    <property type="component" value="Unassembled WGS sequence"/>
</dbReference>
<evidence type="ECO:0000313" key="1">
    <source>
        <dbReference type="EMBL" id="SUI47279.1"/>
    </source>
</evidence>